<keyword evidence="1" id="KW-1133">Transmembrane helix</keyword>
<protein>
    <submittedName>
        <fullName evidence="2">Uncharacterized protein</fullName>
    </submittedName>
</protein>
<dbReference type="AlphaFoldDB" id="A0A8T1U021"/>
<feature type="transmembrane region" description="Helical" evidence="1">
    <location>
        <begin position="67"/>
        <end position="89"/>
    </location>
</feature>
<keyword evidence="1" id="KW-0472">Membrane</keyword>
<proteinExistence type="predicted"/>
<dbReference type="OrthoDB" id="125287at2759"/>
<evidence type="ECO:0000313" key="3">
    <source>
        <dbReference type="Proteomes" id="UP000688947"/>
    </source>
</evidence>
<comment type="caution">
    <text evidence="2">The sequence shown here is derived from an EMBL/GenBank/DDBJ whole genome shotgun (WGS) entry which is preliminary data.</text>
</comment>
<dbReference type="EMBL" id="JAENGZ010001004">
    <property type="protein sequence ID" value="KAG6951524.1"/>
    <property type="molecule type" value="Genomic_DNA"/>
</dbReference>
<sequence>SKLRTAKSKLAISSKLLFYLEYRRLVGYIEGIIPLMYAAYLSILVNLSSANYYPHTRTLSSEQLNTTVGSIVAYASTEILSLIWLHIVVKRKLGFSLLYQLTFALEAEAELLQGRLFIWIVILLQFL</sequence>
<name>A0A8T1U021_9STRA</name>
<dbReference type="Proteomes" id="UP000688947">
    <property type="component" value="Unassembled WGS sequence"/>
</dbReference>
<feature type="transmembrane region" description="Helical" evidence="1">
    <location>
        <begin position="25"/>
        <end position="47"/>
    </location>
</feature>
<gene>
    <name evidence="2" type="ORF">JG687_00013549</name>
</gene>
<keyword evidence="1" id="KW-0812">Transmembrane</keyword>
<evidence type="ECO:0000313" key="2">
    <source>
        <dbReference type="EMBL" id="KAG6951524.1"/>
    </source>
</evidence>
<organism evidence="2 3">
    <name type="scientific">Phytophthora cactorum</name>
    <dbReference type="NCBI Taxonomy" id="29920"/>
    <lineage>
        <taxon>Eukaryota</taxon>
        <taxon>Sar</taxon>
        <taxon>Stramenopiles</taxon>
        <taxon>Oomycota</taxon>
        <taxon>Peronosporomycetes</taxon>
        <taxon>Peronosporales</taxon>
        <taxon>Peronosporaceae</taxon>
        <taxon>Phytophthora</taxon>
    </lineage>
</organism>
<evidence type="ECO:0000256" key="1">
    <source>
        <dbReference type="SAM" id="Phobius"/>
    </source>
</evidence>
<feature type="non-terminal residue" evidence="2">
    <location>
        <position position="1"/>
    </location>
</feature>
<reference evidence="2" key="1">
    <citation type="submission" date="2021-01" db="EMBL/GenBank/DDBJ databases">
        <title>Phytophthora aleatoria, a newly-described species from Pinus radiata is distinct from Phytophthora cactorum isolates based on comparative genomics.</title>
        <authorList>
            <person name="Mcdougal R."/>
            <person name="Panda P."/>
            <person name="Williams N."/>
            <person name="Studholme D.J."/>
        </authorList>
    </citation>
    <scope>NUCLEOTIDE SEQUENCE</scope>
    <source>
        <strain evidence="2">NZFS 3830</strain>
    </source>
</reference>
<accession>A0A8T1U021</accession>